<dbReference type="RefSeq" id="WP_141637716.1">
    <property type="nucleotide sequence ID" value="NZ_VIGB01000003.1"/>
</dbReference>
<sequence length="184" mass="19589">MLTVLVNGLPGAGKTTLARQLAAELGLPLFSKDAVKETLADSLAPARPPGATDHEWSRSLGAAAGDTLWTLLADAPAGAVLEAPFLAHLRPIVVAGLRRANARTVHEVWCDVQPALARRRFLGRMAERHPIHPEREGGHPGDWEFWEQGARPLALGEVHRVDTSGPVDVTALAAALRRGGPLNP</sequence>
<name>A0A540WED8_9ACTN</name>
<dbReference type="OrthoDB" id="3819922at2"/>
<dbReference type="InterPro" id="IPR027417">
    <property type="entry name" value="P-loop_NTPase"/>
</dbReference>
<dbReference type="Proteomes" id="UP000319103">
    <property type="component" value="Unassembled WGS sequence"/>
</dbReference>
<dbReference type="SUPFAM" id="SSF52540">
    <property type="entry name" value="P-loop containing nucleoside triphosphate hydrolases"/>
    <property type="match status" value="1"/>
</dbReference>
<keyword evidence="1" id="KW-0547">Nucleotide-binding</keyword>
<proteinExistence type="predicted"/>
<evidence type="ECO:0000313" key="1">
    <source>
        <dbReference type="EMBL" id="TQF07318.1"/>
    </source>
</evidence>
<dbReference type="GO" id="GO:0005524">
    <property type="term" value="F:ATP binding"/>
    <property type="evidence" value="ECO:0007669"/>
    <property type="project" value="UniProtKB-KW"/>
</dbReference>
<dbReference type="Pfam" id="PF13671">
    <property type="entry name" value="AAA_33"/>
    <property type="match status" value="1"/>
</dbReference>
<dbReference type="AlphaFoldDB" id="A0A540WED8"/>
<keyword evidence="2" id="KW-1185">Reference proteome</keyword>
<protein>
    <submittedName>
        <fullName evidence="1">ATP-binding protein</fullName>
    </submittedName>
</protein>
<dbReference type="EMBL" id="VIGB01000003">
    <property type="protein sequence ID" value="TQF07318.1"/>
    <property type="molecule type" value="Genomic_DNA"/>
</dbReference>
<organism evidence="1 2">
    <name type="scientific">Kitasatospora acidiphila</name>
    <dbReference type="NCBI Taxonomy" id="2567942"/>
    <lineage>
        <taxon>Bacteria</taxon>
        <taxon>Bacillati</taxon>
        <taxon>Actinomycetota</taxon>
        <taxon>Actinomycetes</taxon>
        <taxon>Kitasatosporales</taxon>
        <taxon>Streptomycetaceae</taxon>
        <taxon>Kitasatospora</taxon>
    </lineage>
</organism>
<dbReference type="Gene3D" id="3.40.50.300">
    <property type="entry name" value="P-loop containing nucleotide triphosphate hydrolases"/>
    <property type="match status" value="1"/>
</dbReference>
<reference evidence="1 2" key="1">
    <citation type="submission" date="2019-06" db="EMBL/GenBank/DDBJ databases">
        <title>Description of Kitasatospora acidophila sp. nov. isolated from pine grove soil, and reclassification of Streptomyces novaecaesareae to Kitasatospora novaeceasareae comb. nov.</title>
        <authorList>
            <person name="Kim M.J."/>
        </authorList>
    </citation>
    <scope>NUCLEOTIDE SEQUENCE [LARGE SCALE GENOMIC DNA]</scope>
    <source>
        <strain evidence="1 2">MMS16-CNU292</strain>
    </source>
</reference>
<evidence type="ECO:0000313" key="2">
    <source>
        <dbReference type="Proteomes" id="UP000319103"/>
    </source>
</evidence>
<gene>
    <name evidence="1" type="ORF">E6W39_13305</name>
</gene>
<keyword evidence="1" id="KW-0067">ATP-binding</keyword>
<accession>A0A540WED8</accession>
<comment type="caution">
    <text evidence="1">The sequence shown here is derived from an EMBL/GenBank/DDBJ whole genome shotgun (WGS) entry which is preliminary data.</text>
</comment>